<keyword evidence="2" id="KW-0812">Transmembrane</keyword>
<keyword evidence="3" id="KW-0472">Membrane</keyword>
<evidence type="ECO:0000256" key="3">
    <source>
        <dbReference type="ARBA" id="ARBA00022989"/>
    </source>
</evidence>
<dbReference type="EMBL" id="FXAM01000001">
    <property type="protein sequence ID" value="SMF93526.1"/>
    <property type="molecule type" value="Genomic_DNA"/>
</dbReference>
<dbReference type="GO" id="GO:0005737">
    <property type="term" value="C:cytoplasm"/>
    <property type="evidence" value="ECO:0007669"/>
    <property type="project" value="TreeGrafter"/>
</dbReference>
<evidence type="ECO:0000313" key="5">
    <source>
        <dbReference type="Proteomes" id="UP000192923"/>
    </source>
</evidence>
<protein>
    <submittedName>
        <fullName evidence="4">Glycosyl transferase family 2</fullName>
    </submittedName>
</protein>
<reference evidence="4 5" key="1">
    <citation type="submission" date="2016-12" db="EMBL/GenBank/DDBJ databases">
        <authorList>
            <person name="Song W.-J."/>
            <person name="Kurnit D.M."/>
        </authorList>
    </citation>
    <scope>NUCLEOTIDE SEQUENCE [LARGE SCALE GENOMIC DNA]</scope>
    <source>
        <strain evidence="4 5">175</strain>
    </source>
</reference>
<sequence>MNTSGAILVAAVRNEGPWLLEWILYHKLIGFDDILIFSNDNDDHGDFLLDRLAALGLIRHVSTTDHIPEDQSPQAFAYQSAMRSDYVRSFHWICVLDADEFLCFKRHARLVDFLREHEWCSVIYINWFLMGSSHRFQRGPEPVIQRFTRGIANPFIKTLAKTQVIADWKDPHLPELRVENTVFTRQVPAHGNSGEAAPHYIYQPDRAIVQVNHYVVKSLEEFLIKRGRARGAANIGGIRRGTAESQRDLLFFVSHDWNSIEDTTLAGRYGALVGEAMRKFVEQFQLGDLLRGIETRYAEKVRQAIAAAGIDPGIPCGQTSPSALILKRELGDQVDDELLAGFDGEWYLQHYPDVAAAYIHPLLHYVLYGRQEGREWRSL</sequence>
<evidence type="ECO:0000256" key="1">
    <source>
        <dbReference type="ARBA" id="ARBA00004167"/>
    </source>
</evidence>
<gene>
    <name evidence="4" type="ORF">SAMN02949497_0813</name>
</gene>
<evidence type="ECO:0000256" key="2">
    <source>
        <dbReference type="ARBA" id="ARBA00022692"/>
    </source>
</evidence>
<keyword evidence="3" id="KW-1133">Transmembrane helix</keyword>
<accession>A0A1Y6CT87</accession>
<dbReference type="GO" id="GO:0016757">
    <property type="term" value="F:glycosyltransferase activity"/>
    <property type="evidence" value="ECO:0007669"/>
    <property type="project" value="TreeGrafter"/>
</dbReference>
<evidence type="ECO:0000313" key="4">
    <source>
        <dbReference type="EMBL" id="SMF93526.1"/>
    </source>
</evidence>
<comment type="subcellular location">
    <subcellularLocation>
        <location evidence="1">Membrane</location>
        <topology evidence="1">Single-pass membrane protein</topology>
    </subcellularLocation>
</comment>
<keyword evidence="5" id="KW-1185">Reference proteome</keyword>
<organism evidence="4 5">
    <name type="scientific">Methylomagnum ishizawai</name>
    <dbReference type="NCBI Taxonomy" id="1760988"/>
    <lineage>
        <taxon>Bacteria</taxon>
        <taxon>Pseudomonadati</taxon>
        <taxon>Pseudomonadota</taxon>
        <taxon>Gammaproteobacteria</taxon>
        <taxon>Methylococcales</taxon>
        <taxon>Methylococcaceae</taxon>
        <taxon>Methylomagnum</taxon>
    </lineage>
</organism>
<dbReference type="PANTHER" id="PTHR21461">
    <property type="entry name" value="GLYCOSYLTRANSFERASE FAMILY 92 PROTEIN"/>
    <property type="match status" value="1"/>
</dbReference>
<dbReference type="RefSeq" id="WP_085210186.1">
    <property type="nucleotide sequence ID" value="NZ_FXAM01000001.1"/>
</dbReference>
<dbReference type="STRING" id="1760988.SAMN02949497_0813"/>
<dbReference type="Pfam" id="PF13704">
    <property type="entry name" value="Glyco_tranf_2_4"/>
    <property type="match status" value="1"/>
</dbReference>
<dbReference type="PANTHER" id="PTHR21461:SF69">
    <property type="entry name" value="GLYCOSYLTRANSFERASE FAMILY 92 PROTEIN"/>
    <property type="match status" value="1"/>
</dbReference>
<dbReference type="GO" id="GO:0016020">
    <property type="term" value="C:membrane"/>
    <property type="evidence" value="ECO:0007669"/>
    <property type="project" value="UniProtKB-SubCell"/>
</dbReference>
<dbReference type="AlphaFoldDB" id="A0A1Y6CT87"/>
<proteinExistence type="predicted"/>
<keyword evidence="4" id="KW-0808">Transferase</keyword>
<name>A0A1Y6CT87_9GAMM</name>
<dbReference type="Proteomes" id="UP000192923">
    <property type="component" value="Unassembled WGS sequence"/>
</dbReference>
<dbReference type="OrthoDB" id="7981249at2"/>